<dbReference type="EMBL" id="CP109109">
    <property type="protein sequence ID" value="WSC01920.1"/>
    <property type="molecule type" value="Genomic_DNA"/>
</dbReference>
<dbReference type="Proteomes" id="UP001348369">
    <property type="component" value="Chromosome"/>
</dbReference>
<reference evidence="1" key="1">
    <citation type="submission" date="2022-10" db="EMBL/GenBank/DDBJ databases">
        <title>The complete genomes of actinobacterial strains from the NBC collection.</title>
        <authorList>
            <person name="Joergensen T.S."/>
            <person name="Alvarez Arevalo M."/>
            <person name="Sterndorff E.B."/>
            <person name="Faurdal D."/>
            <person name="Vuksanovic O."/>
            <person name="Mourched A.-S."/>
            <person name="Charusanti P."/>
            <person name="Shaw S."/>
            <person name="Blin K."/>
            <person name="Weber T."/>
        </authorList>
    </citation>
    <scope>NUCLEOTIDE SEQUENCE</scope>
    <source>
        <strain evidence="1">NBC 01771</strain>
    </source>
</reference>
<protein>
    <submittedName>
        <fullName evidence="1">Uncharacterized protein</fullName>
    </submittedName>
</protein>
<sequence>MDGKNLFETPTTYRLIRLEYGLGLVIAAAFFFTHLDEVRWLPAIGLFAYIDLIGYIPGAIAYHRSASKRIHRAYYVLYNVMHSLVTQTLVVLAWIWLWGPEWALLVIPIHLFGDRALFGNFLKPFALDFEPVAHPAYSRFTDQFDAASAARPGPADGVAGVATAARQPQGG</sequence>
<gene>
    <name evidence="1" type="ORF">OG835_36215</name>
</gene>
<proteinExistence type="predicted"/>
<keyword evidence="2" id="KW-1185">Reference proteome</keyword>
<evidence type="ECO:0000313" key="1">
    <source>
        <dbReference type="EMBL" id="WSC01920.1"/>
    </source>
</evidence>
<evidence type="ECO:0000313" key="2">
    <source>
        <dbReference type="Proteomes" id="UP001348369"/>
    </source>
</evidence>
<name>A0ACD4ZTX4_9ACTN</name>
<organism evidence="1 2">
    <name type="scientific">Streptomyces scopuliridis</name>
    <dbReference type="NCBI Taxonomy" id="452529"/>
    <lineage>
        <taxon>Bacteria</taxon>
        <taxon>Bacillati</taxon>
        <taxon>Actinomycetota</taxon>
        <taxon>Actinomycetes</taxon>
        <taxon>Kitasatosporales</taxon>
        <taxon>Streptomycetaceae</taxon>
        <taxon>Streptomyces</taxon>
    </lineage>
</organism>
<accession>A0ACD4ZTX4</accession>